<protein>
    <recommendedName>
        <fullName evidence="3">histidine kinase</fullName>
        <ecNumber evidence="3">2.7.13.3</ecNumber>
    </recommendedName>
</protein>
<organism evidence="13 14">
    <name type="scientific">Roseovarius aestuarii</name>
    <dbReference type="NCBI Taxonomy" id="475083"/>
    <lineage>
        <taxon>Bacteria</taxon>
        <taxon>Pseudomonadati</taxon>
        <taxon>Pseudomonadota</taxon>
        <taxon>Alphaproteobacteria</taxon>
        <taxon>Rhodobacterales</taxon>
        <taxon>Roseobacteraceae</taxon>
        <taxon>Roseovarius</taxon>
    </lineage>
</organism>
<keyword evidence="6 10" id="KW-0812">Transmembrane</keyword>
<evidence type="ECO:0000313" key="14">
    <source>
        <dbReference type="Proteomes" id="UP000193224"/>
    </source>
</evidence>
<dbReference type="InterPro" id="IPR036097">
    <property type="entry name" value="HisK_dim/P_sf"/>
</dbReference>
<dbReference type="GO" id="GO:0016020">
    <property type="term" value="C:membrane"/>
    <property type="evidence" value="ECO:0007669"/>
    <property type="project" value="UniProtKB-SubCell"/>
</dbReference>
<dbReference type="RefSeq" id="WP_085800106.1">
    <property type="nucleotide sequence ID" value="NZ_FWXB01000006.1"/>
</dbReference>
<dbReference type="GO" id="GO:0000156">
    <property type="term" value="F:phosphorelay response regulator activity"/>
    <property type="evidence" value="ECO:0007669"/>
    <property type="project" value="TreeGrafter"/>
</dbReference>
<dbReference type="Gene3D" id="1.10.287.130">
    <property type="match status" value="1"/>
</dbReference>
<dbReference type="PROSITE" id="PS50109">
    <property type="entry name" value="HIS_KIN"/>
    <property type="match status" value="1"/>
</dbReference>
<dbReference type="Pfam" id="PF02518">
    <property type="entry name" value="HATPase_c"/>
    <property type="match status" value="1"/>
</dbReference>
<keyword evidence="7" id="KW-0418">Kinase</keyword>
<evidence type="ECO:0000256" key="1">
    <source>
        <dbReference type="ARBA" id="ARBA00000085"/>
    </source>
</evidence>
<dbReference type="PANTHER" id="PTHR42878">
    <property type="entry name" value="TWO-COMPONENT HISTIDINE KINASE"/>
    <property type="match status" value="1"/>
</dbReference>
<dbReference type="GO" id="GO:0000155">
    <property type="term" value="F:phosphorelay sensor kinase activity"/>
    <property type="evidence" value="ECO:0007669"/>
    <property type="project" value="InterPro"/>
</dbReference>
<dbReference type="PANTHER" id="PTHR42878:SF15">
    <property type="entry name" value="BACTERIOPHYTOCHROME"/>
    <property type="match status" value="1"/>
</dbReference>
<dbReference type="InterPro" id="IPR006189">
    <property type="entry name" value="CHASE_dom"/>
</dbReference>
<dbReference type="Gene3D" id="3.30.450.350">
    <property type="entry name" value="CHASE domain"/>
    <property type="match status" value="1"/>
</dbReference>
<dbReference type="InterPro" id="IPR005467">
    <property type="entry name" value="His_kinase_dom"/>
</dbReference>
<dbReference type="SMART" id="SM00387">
    <property type="entry name" value="HATPase_c"/>
    <property type="match status" value="1"/>
</dbReference>
<comment type="subcellular location">
    <subcellularLocation>
        <location evidence="2">Membrane</location>
    </subcellularLocation>
</comment>
<dbReference type="Proteomes" id="UP000193224">
    <property type="component" value="Unassembled WGS sequence"/>
</dbReference>
<reference evidence="13 14" key="1">
    <citation type="submission" date="2017-03" db="EMBL/GenBank/DDBJ databases">
        <authorList>
            <person name="Afonso C.L."/>
            <person name="Miller P.J."/>
            <person name="Scott M.A."/>
            <person name="Spackman E."/>
            <person name="Goraichik I."/>
            <person name="Dimitrov K.M."/>
            <person name="Suarez D.L."/>
            <person name="Swayne D.E."/>
        </authorList>
    </citation>
    <scope>NUCLEOTIDE SEQUENCE [LARGE SCALE GENOMIC DNA]</scope>
    <source>
        <strain evidence="13 14">CECT 7745</strain>
    </source>
</reference>
<feature type="domain" description="Histidine kinase" evidence="11">
    <location>
        <begin position="375"/>
        <end position="590"/>
    </location>
</feature>
<proteinExistence type="predicted"/>
<dbReference type="SUPFAM" id="SSF47384">
    <property type="entry name" value="Homodimeric domain of signal transducing histidine kinase"/>
    <property type="match status" value="1"/>
</dbReference>
<dbReference type="InterPro" id="IPR042240">
    <property type="entry name" value="CHASE_sf"/>
</dbReference>
<keyword evidence="4" id="KW-0597">Phosphoprotein</keyword>
<name>A0A1X7BRC9_9RHOB</name>
<evidence type="ECO:0000256" key="6">
    <source>
        <dbReference type="ARBA" id="ARBA00022692"/>
    </source>
</evidence>
<dbReference type="Pfam" id="PF00512">
    <property type="entry name" value="HisKA"/>
    <property type="match status" value="1"/>
</dbReference>
<feature type="domain" description="CHASE" evidence="12">
    <location>
        <begin position="145"/>
        <end position="271"/>
    </location>
</feature>
<gene>
    <name evidence="13" type="primary">cph1_3</name>
    <name evidence="13" type="ORF">ROA7745_01967</name>
</gene>
<keyword evidence="5 13" id="KW-0808">Transferase</keyword>
<evidence type="ECO:0000259" key="12">
    <source>
        <dbReference type="PROSITE" id="PS50839"/>
    </source>
</evidence>
<evidence type="ECO:0000256" key="8">
    <source>
        <dbReference type="ARBA" id="ARBA00022989"/>
    </source>
</evidence>
<dbReference type="SMART" id="SM01079">
    <property type="entry name" value="CHASE"/>
    <property type="match status" value="1"/>
</dbReference>
<dbReference type="InterPro" id="IPR004358">
    <property type="entry name" value="Sig_transdc_His_kin-like_C"/>
</dbReference>
<dbReference type="PROSITE" id="PS50839">
    <property type="entry name" value="CHASE"/>
    <property type="match status" value="1"/>
</dbReference>
<evidence type="ECO:0000256" key="10">
    <source>
        <dbReference type="SAM" id="Phobius"/>
    </source>
</evidence>
<keyword evidence="8 10" id="KW-1133">Transmembrane helix</keyword>
<dbReference type="Gene3D" id="3.30.565.10">
    <property type="entry name" value="Histidine kinase-like ATPase, C-terminal domain"/>
    <property type="match status" value="1"/>
</dbReference>
<feature type="transmembrane region" description="Helical" evidence="10">
    <location>
        <begin position="316"/>
        <end position="337"/>
    </location>
</feature>
<evidence type="ECO:0000256" key="2">
    <source>
        <dbReference type="ARBA" id="ARBA00004370"/>
    </source>
</evidence>
<evidence type="ECO:0000256" key="5">
    <source>
        <dbReference type="ARBA" id="ARBA00022679"/>
    </source>
</evidence>
<dbReference type="InterPro" id="IPR003594">
    <property type="entry name" value="HATPase_dom"/>
</dbReference>
<comment type="catalytic activity">
    <reaction evidence="1">
        <text>ATP + protein L-histidine = ADP + protein N-phospho-L-histidine.</text>
        <dbReference type="EC" id="2.7.13.3"/>
    </reaction>
</comment>
<dbReference type="PRINTS" id="PR00344">
    <property type="entry name" value="BCTRLSENSOR"/>
</dbReference>
<evidence type="ECO:0000259" key="11">
    <source>
        <dbReference type="PROSITE" id="PS50109"/>
    </source>
</evidence>
<dbReference type="InterPro" id="IPR003661">
    <property type="entry name" value="HisK_dim/P_dom"/>
</dbReference>
<dbReference type="SMART" id="SM00388">
    <property type="entry name" value="HisKA"/>
    <property type="match status" value="1"/>
</dbReference>
<dbReference type="InterPro" id="IPR050351">
    <property type="entry name" value="BphY/WalK/GraS-like"/>
</dbReference>
<evidence type="ECO:0000313" key="13">
    <source>
        <dbReference type="EMBL" id="SMC12144.1"/>
    </source>
</evidence>
<sequence length="600" mass="67778">MAAKFTHNDEIETERSAIARMSKLSAVHWIAVILSLMLTLGASYFASEQVSTEAANRFERYANHVVELVQERLAKYEDALASGVAAVHAAGGDMTHEQWHAFTAELQIETKYPGINGMGIIYKVPRERADEHIAGQQRNQPGFQIYPEHSGDTLYPITYIEPAGENSAALGLDMAHEANRYSALLQSRDNGQPQITGPIVLVQDAQKTPGFLFFTPFYAGNRSESVAERRENFVGMVYAPFIFNRLIKGLRGRDNELVRFSIRDNKTILYDERNMDNDAFEPEFKSTHEINVHGRKWTFDIWGTPEFQVSSRSNEAIMILLGGLIIDALLLSLFILLTRSNRRALRFADQMTFEARHRADSLQRSNEDLERFAFVASHDLKTPLRGIGYLSECIRDDLDNMREDCKDNELFDNLEMLEDQVKRMDNLITGILKYSSIYSDSVSPELVDTALLVSSICASVGLRPDQYKLTGDLIEFKTDVIRFEQVLLNLIGNAHKYHTDPYSLQLDVNIEDKGEKLVVTVADNGPGIDPRYHDRIFEMFQTLQPSKSVDSTGIGLAIVKKTITHYGGKIRLDSQPGNGSRFTFDWPKRLDADSEMRVAA</sequence>
<dbReference type="SUPFAM" id="SSF55874">
    <property type="entry name" value="ATPase domain of HSP90 chaperone/DNA topoisomerase II/histidine kinase"/>
    <property type="match status" value="1"/>
</dbReference>
<dbReference type="CDD" id="cd00082">
    <property type="entry name" value="HisKA"/>
    <property type="match status" value="1"/>
</dbReference>
<dbReference type="GO" id="GO:0007234">
    <property type="term" value="P:osmosensory signaling via phosphorelay pathway"/>
    <property type="evidence" value="ECO:0007669"/>
    <property type="project" value="TreeGrafter"/>
</dbReference>
<keyword evidence="14" id="KW-1185">Reference proteome</keyword>
<keyword evidence="9 10" id="KW-0472">Membrane</keyword>
<feature type="transmembrane region" description="Helical" evidence="10">
    <location>
        <begin position="26"/>
        <end position="46"/>
    </location>
</feature>
<accession>A0A1X7BRC9</accession>
<evidence type="ECO:0000256" key="9">
    <source>
        <dbReference type="ARBA" id="ARBA00023136"/>
    </source>
</evidence>
<dbReference type="InterPro" id="IPR036890">
    <property type="entry name" value="HATPase_C_sf"/>
</dbReference>
<evidence type="ECO:0000256" key="3">
    <source>
        <dbReference type="ARBA" id="ARBA00012438"/>
    </source>
</evidence>
<evidence type="ECO:0000256" key="4">
    <source>
        <dbReference type="ARBA" id="ARBA00022553"/>
    </source>
</evidence>
<dbReference type="OrthoDB" id="7179697at2"/>
<dbReference type="EMBL" id="FWXB01000006">
    <property type="protein sequence ID" value="SMC12144.1"/>
    <property type="molecule type" value="Genomic_DNA"/>
</dbReference>
<evidence type="ECO:0000256" key="7">
    <source>
        <dbReference type="ARBA" id="ARBA00022777"/>
    </source>
</evidence>
<dbReference type="Pfam" id="PF03924">
    <property type="entry name" value="CHASE"/>
    <property type="match status" value="1"/>
</dbReference>
<dbReference type="GO" id="GO:0030295">
    <property type="term" value="F:protein kinase activator activity"/>
    <property type="evidence" value="ECO:0007669"/>
    <property type="project" value="TreeGrafter"/>
</dbReference>
<dbReference type="AlphaFoldDB" id="A0A1X7BRC9"/>
<dbReference type="EC" id="2.7.13.3" evidence="3"/>